<reference evidence="4" key="1">
    <citation type="journal article" date="2019" name="Int. J. Syst. Evol. Microbiol.">
        <title>The Global Catalogue of Microorganisms (GCM) 10K type strain sequencing project: providing services to taxonomists for standard genome sequencing and annotation.</title>
        <authorList>
            <consortium name="The Broad Institute Genomics Platform"/>
            <consortium name="The Broad Institute Genome Sequencing Center for Infectious Disease"/>
            <person name="Wu L."/>
            <person name="Ma J."/>
        </authorList>
    </citation>
    <scope>NUCLEOTIDE SEQUENCE [LARGE SCALE GENOMIC DNA]</scope>
    <source>
        <strain evidence="4">JCM 32226</strain>
    </source>
</reference>
<keyword evidence="4" id="KW-1185">Reference proteome</keyword>
<dbReference type="Pfam" id="PF20125">
    <property type="entry name" value="DUF6515"/>
    <property type="match status" value="1"/>
</dbReference>
<protein>
    <submittedName>
        <fullName evidence="3">Uncharacterized protein</fullName>
    </submittedName>
</protein>
<dbReference type="Proteomes" id="UP001501321">
    <property type="component" value="Unassembled WGS sequence"/>
</dbReference>
<dbReference type="RefSeq" id="WP_345013748.1">
    <property type="nucleotide sequence ID" value="NZ_BAABFC010000017.1"/>
</dbReference>
<evidence type="ECO:0000313" key="3">
    <source>
        <dbReference type="EMBL" id="GAA4501859.1"/>
    </source>
</evidence>
<gene>
    <name evidence="3" type="ORF">GCM10023095_25720</name>
</gene>
<sequence length="155" mass="16827">MKSIRISVLACCLVLACQVQARPGGGGWDNPSGPGAGPGPWIKPVPQPHPAPGGWVDVLPRGYQTVLVAGLTYFVLNDIWYKMNGGRYQVVTAPTQTTTTTTTTTVNGGYEQPYGLTQVDIGGVRYYVRDGRYYRRNVDGEYLEVTPPASQRGSY</sequence>
<keyword evidence="2" id="KW-0732">Signal</keyword>
<name>A0ABP8QDZ4_9GAMM</name>
<evidence type="ECO:0000256" key="2">
    <source>
        <dbReference type="SAM" id="SignalP"/>
    </source>
</evidence>
<accession>A0ABP8QDZ4</accession>
<comment type="caution">
    <text evidence="3">The sequence shown here is derived from an EMBL/GenBank/DDBJ whole genome shotgun (WGS) entry which is preliminary data.</text>
</comment>
<dbReference type="EMBL" id="BAABFC010000017">
    <property type="protein sequence ID" value="GAA4501859.1"/>
    <property type="molecule type" value="Genomic_DNA"/>
</dbReference>
<feature type="signal peptide" evidence="2">
    <location>
        <begin position="1"/>
        <end position="21"/>
    </location>
</feature>
<feature type="region of interest" description="Disordered" evidence="1">
    <location>
        <begin position="25"/>
        <end position="47"/>
    </location>
</feature>
<feature type="compositionally biased region" description="Gly residues" evidence="1">
    <location>
        <begin position="25"/>
        <end position="38"/>
    </location>
</feature>
<organism evidence="3 4">
    <name type="scientific">Pseudaeromonas paramecii</name>
    <dbReference type="NCBI Taxonomy" id="2138166"/>
    <lineage>
        <taxon>Bacteria</taxon>
        <taxon>Pseudomonadati</taxon>
        <taxon>Pseudomonadota</taxon>
        <taxon>Gammaproteobacteria</taxon>
        <taxon>Aeromonadales</taxon>
        <taxon>Aeromonadaceae</taxon>
        <taxon>Pseudaeromonas</taxon>
    </lineage>
</organism>
<evidence type="ECO:0000313" key="4">
    <source>
        <dbReference type="Proteomes" id="UP001501321"/>
    </source>
</evidence>
<dbReference type="InterPro" id="IPR045398">
    <property type="entry name" value="DUF6515"/>
</dbReference>
<dbReference type="PROSITE" id="PS51257">
    <property type="entry name" value="PROKAR_LIPOPROTEIN"/>
    <property type="match status" value="1"/>
</dbReference>
<evidence type="ECO:0000256" key="1">
    <source>
        <dbReference type="SAM" id="MobiDB-lite"/>
    </source>
</evidence>
<proteinExistence type="predicted"/>
<feature type="chain" id="PRO_5045864668" evidence="2">
    <location>
        <begin position="22"/>
        <end position="155"/>
    </location>
</feature>